<keyword evidence="7" id="KW-1185">Reference proteome</keyword>
<evidence type="ECO:0000256" key="2">
    <source>
        <dbReference type="ARBA" id="ARBA00022630"/>
    </source>
</evidence>
<dbReference type="Gene3D" id="2.40.30.10">
    <property type="entry name" value="Translation factors"/>
    <property type="match status" value="1"/>
</dbReference>
<proteinExistence type="predicted"/>
<organism evidence="6 7">
    <name type="scientific">Rarobacter incanus</name>
    <dbReference type="NCBI Taxonomy" id="153494"/>
    <lineage>
        <taxon>Bacteria</taxon>
        <taxon>Bacillati</taxon>
        <taxon>Actinomycetota</taxon>
        <taxon>Actinomycetes</taxon>
        <taxon>Micrococcales</taxon>
        <taxon>Rarobacteraceae</taxon>
        <taxon>Rarobacter</taxon>
    </lineage>
</organism>
<dbReference type="GO" id="GO:0016491">
    <property type="term" value="F:oxidoreductase activity"/>
    <property type="evidence" value="ECO:0007669"/>
    <property type="project" value="InterPro"/>
</dbReference>
<dbReference type="PRINTS" id="PR00410">
    <property type="entry name" value="PHEHYDRXLASE"/>
</dbReference>
<comment type="caution">
    <text evidence="6">The sequence shown here is derived from an EMBL/GenBank/DDBJ whole genome shotgun (WGS) entry which is preliminary data.</text>
</comment>
<dbReference type="RefSeq" id="WP_246043520.1">
    <property type="nucleotide sequence ID" value="NZ_BAAATB010000002.1"/>
</dbReference>
<evidence type="ECO:0000313" key="7">
    <source>
        <dbReference type="Proteomes" id="UP000316181"/>
    </source>
</evidence>
<reference evidence="6 7" key="1">
    <citation type="submission" date="2019-06" db="EMBL/GenBank/DDBJ databases">
        <title>Sequencing the genomes of 1000 actinobacteria strains.</title>
        <authorList>
            <person name="Klenk H.-P."/>
        </authorList>
    </citation>
    <scope>NUCLEOTIDE SEQUENCE [LARGE SCALE GENOMIC DNA]</scope>
    <source>
        <strain evidence="6 7">DSM 10596</strain>
    </source>
</reference>
<sequence>MGAPAYRLSGTIEGMDSLDAHSEHGSVGPRNPLQASVLSRRLLSGTGSRKQVWQVALSASSADLGVVPGDSIGVLVPNRPGLVDAVLEALGMHGDEGSPAPQASLREWLRSDRELSIPPARLLRVVGGAGPSHHRTAPADPAQGIDHLPRPDLLDILSDAVAAIGSAAAIKALRPLRPRAYSVSSAAGPAQLTVARLTADWAGRKRVGVASSVLCDARSDDPLRLFALPNPAFHLPADGRPLIMVAAGTGVAPFRGFIQQLAAGAPTRRSWLMYGERTRSHDFIFEDEFRASLAAGILSRMTTVFSRQGDPVRYVHEAIAQHGSDIDDWIRAGARVFVCGSQGVVSNVRDALVAAIGASRGWSPLRAEALVAQLEADGAYLADSFG</sequence>
<protein>
    <submittedName>
        <fullName evidence="6">Flavin-dependent oxidoreductase</fullName>
    </submittedName>
</protein>
<dbReference type="InterPro" id="IPR023173">
    <property type="entry name" value="NADPH_Cyt_P450_Rdtase_alpha"/>
</dbReference>
<dbReference type="GO" id="GO:0010181">
    <property type="term" value="F:FMN binding"/>
    <property type="evidence" value="ECO:0007669"/>
    <property type="project" value="TreeGrafter"/>
</dbReference>
<dbReference type="Proteomes" id="UP000316181">
    <property type="component" value="Unassembled WGS sequence"/>
</dbReference>
<dbReference type="InterPro" id="IPR017938">
    <property type="entry name" value="Riboflavin_synthase-like_b-brl"/>
</dbReference>
<evidence type="ECO:0000259" key="5">
    <source>
        <dbReference type="PROSITE" id="PS51384"/>
    </source>
</evidence>
<dbReference type="InterPro" id="IPR039261">
    <property type="entry name" value="FNR_nucleotide-bd"/>
</dbReference>
<dbReference type="PANTHER" id="PTHR19384:SF128">
    <property type="entry name" value="NADPH OXIDOREDUCTASE A"/>
    <property type="match status" value="1"/>
</dbReference>
<dbReference type="PRINTS" id="PR00371">
    <property type="entry name" value="FPNCR"/>
</dbReference>
<comment type="cofactor">
    <cofactor evidence="1">
        <name>FMN</name>
        <dbReference type="ChEBI" id="CHEBI:58210"/>
    </cofactor>
</comment>
<gene>
    <name evidence="6" type="ORF">FB389_0945</name>
</gene>
<dbReference type="EMBL" id="VFNV01000001">
    <property type="protein sequence ID" value="TQK76284.1"/>
    <property type="molecule type" value="Genomic_DNA"/>
</dbReference>
<dbReference type="Gene3D" id="1.20.990.10">
    <property type="entry name" value="NADPH-cytochrome p450 Reductase, Chain A, domain 3"/>
    <property type="match status" value="1"/>
</dbReference>
<dbReference type="GO" id="GO:0005829">
    <property type="term" value="C:cytosol"/>
    <property type="evidence" value="ECO:0007669"/>
    <property type="project" value="TreeGrafter"/>
</dbReference>
<dbReference type="SUPFAM" id="SSF63380">
    <property type="entry name" value="Riboflavin synthase domain-like"/>
    <property type="match status" value="1"/>
</dbReference>
<dbReference type="AlphaFoldDB" id="A0A542SNS7"/>
<dbReference type="GO" id="GO:0050660">
    <property type="term" value="F:flavin adenine dinucleotide binding"/>
    <property type="evidence" value="ECO:0007669"/>
    <property type="project" value="TreeGrafter"/>
</dbReference>
<dbReference type="PROSITE" id="PS51384">
    <property type="entry name" value="FAD_FR"/>
    <property type="match status" value="1"/>
</dbReference>
<evidence type="ECO:0000256" key="3">
    <source>
        <dbReference type="ARBA" id="ARBA00022643"/>
    </source>
</evidence>
<dbReference type="InterPro" id="IPR017927">
    <property type="entry name" value="FAD-bd_FR_type"/>
</dbReference>
<feature type="domain" description="FAD-binding FR-type" evidence="5">
    <location>
        <begin position="30"/>
        <end position="236"/>
    </location>
</feature>
<evidence type="ECO:0000256" key="4">
    <source>
        <dbReference type="ARBA" id="ARBA00023192"/>
    </source>
</evidence>
<dbReference type="GO" id="GO:0019344">
    <property type="term" value="P:cysteine biosynthetic process"/>
    <property type="evidence" value="ECO:0007669"/>
    <property type="project" value="UniProtKB-KW"/>
</dbReference>
<keyword evidence="3" id="KW-0288">FMN</keyword>
<dbReference type="InterPro" id="IPR001433">
    <property type="entry name" value="OxRdtase_FAD/NAD-bd"/>
</dbReference>
<evidence type="ECO:0000313" key="6">
    <source>
        <dbReference type="EMBL" id="TQK76284.1"/>
    </source>
</evidence>
<accession>A0A542SNS7</accession>
<dbReference type="InterPro" id="IPR001709">
    <property type="entry name" value="Flavoprot_Pyr_Nucl_cyt_Rdtase"/>
</dbReference>
<dbReference type="Gene3D" id="3.40.50.80">
    <property type="entry name" value="Nucleotide-binding domain of ferredoxin-NADP reductase (FNR) module"/>
    <property type="match status" value="1"/>
</dbReference>
<name>A0A542SNS7_9MICO</name>
<keyword evidence="4" id="KW-0198">Cysteine biosynthesis</keyword>
<evidence type="ECO:0000256" key="1">
    <source>
        <dbReference type="ARBA" id="ARBA00001917"/>
    </source>
</evidence>
<dbReference type="PANTHER" id="PTHR19384">
    <property type="entry name" value="NITRIC OXIDE SYNTHASE-RELATED"/>
    <property type="match status" value="1"/>
</dbReference>
<keyword evidence="2" id="KW-0285">Flavoprotein</keyword>
<dbReference type="SUPFAM" id="SSF52343">
    <property type="entry name" value="Ferredoxin reductase-like, C-terminal NADP-linked domain"/>
    <property type="match status" value="1"/>
</dbReference>
<dbReference type="Pfam" id="PF00175">
    <property type="entry name" value="NAD_binding_1"/>
    <property type="match status" value="1"/>
</dbReference>
<keyword evidence="4" id="KW-0028">Amino-acid biosynthesis</keyword>